<dbReference type="GO" id="GO:0046872">
    <property type="term" value="F:metal ion binding"/>
    <property type="evidence" value="ECO:0007669"/>
    <property type="project" value="UniProtKB-KW"/>
</dbReference>
<dbReference type="Proteomes" id="UP000177785">
    <property type="component" value="Unassembled WGS sequence"/>
</dbReference>
<dbReference type="EMBL" id="MHNL01000005">
    <property type="protein sequence ID" value="OGZ45688.1"/>
    <property type="molecule type" value="Genomic_DNA"/>
</dbReference>
<keyword evidence="4 5" id="KW-0648">Protein biosynthesis</keyword>
<organism evidence="6 7">
    <name type="scientific">Candidatus Ryanbacteria bacterium RIFCSPHIGHO2_01_FULL_48_27</name>
    <dbReference type="NCBI Taxonomy" id="1802115"/>
    <lineage>
        <taxon>Bacteria</taxon>
        <taxon>Candidatus Ryaniibacteriota</taxon>
    </lineage>
</organism>
<comment type="catalytic activity">
    <reaction evidence="5">
        <text>N-terminal N-formyl-L-methionyl-[peptide] + H2O = N-terminal L-methionyl-[peptide] + formate</text>
        <dbReference type="Rhea" id="RHEA:24420"/>
        <dbReference type="Rhea" id="RHEA-COMP:10639"/>
        <dbReference type="Rhea" id="RHEA-COMP:10640"/>
        <dbReference type="ChEBI" id="CHEBI:15377"/>
        <dbReference type="ChEBI" id="CHEBI:15740"/>
        <dbReference type="ChEBI" id="CHEBI:49298"/>
        <dbReference type="ChEBI" id="CHEBI:64731"/>
        <dbReference type="EC" id="3.5.1.88"/>
    </reaction>
</comment>
<evidence type="ECO:0000256" key="3">
    <source>
        <dbReference type="ARBA" id="ARBA00022801"/>
    </source>
</evidence>
<dbReference type="PIRSF" id="PIRSF004749">
    <property type="entry name" value="Pep_def"/>
    <property type="match status" value="1"/>
</dbReference>
<keyword evidence="2 5" id="KW-0479">Metal-binding</keyword>
<proteinExistence type="inferred from homology"/>
<dbReference type="InterPro" id="IPR036821">
    <property type="entry name" value="Peptide_deformylase_sf"/>
</dbReference>
<dbReference type="NCBIfam" id="TIGR00079">
    <property type="entry name" value="pept_deformyl"/>
    <property type="match status" value="1"/>
</dbReference>
<dbReference type="PANTHER" id="PTHR10458">
    <property type="entry name" value="PEPTIDE DEFORMYLASE"/>
    <property type="match status" value="1"/>
</dbReference>
<dbReference type="STRING" id="1802115.A2756_02155"/>
<feature type="binding site" evidence="5">
    <location>
        <position position="158"/>
    </location>
    <ligand>
        <name>Fe cation</name>
        <dbReference type="ChEBI" id="CHEBI:24875"/>
    </ligand>
</feature>
<evidence type="ECO:0000313" key="7">
    <source>
        <dbReference type="Proteomes" id="UP000177785"/>
    </source>
</evidence>
<dbReference type="InterPro" id="IPR023635">
    <property type="entry name" value="Peptide_deformylase"/>
</dbReference>
<name>A0A1G2G736_9BACT</name>
<dbReference type="Pfam" id="PF01327">
    <property type="entry name" value="Pep_deformylase"/>
    <property type="match status" value="1"/>
</dbReference>
<feature type="active site" evidence="5">
    <location>
        <position position="159"/>
    </location>
</feature>
<dbReference type="Gene3D" id="3.90.45.10">
    <property type="entry name" value="Peptide deformylase"/>
    <property type="match status" value="1"/>
</dbReference>
<keyword evidence="3 5" id="KW-0378">Hydrolase</keyword>
<comment type="similarity">
    <text evidence="1 5">Belongs to the polypeptide deformylase family.</text>
</comment>
<dbReference type="CDD" id="cd00487">
    <property type="entry name" value="Pep_deformylase"/>
    <property type="match status" value="1"/>
</dbReference>
<protein>
    <recommendedName>
        <fullName evidence="5">Peptide deformylase</fullName>
        <shortName evidence="5">PDF</shortName>
        <ecNumber evidence="5">3.5.1.88</ecNumber>
    </recommendedName>
    <alternativeName>
        <fullName evidence="5">Polypeptide deformylase</fullName>
    </alternativeName>
</protein>
<evidence type="ECO:0000256" key="1">
    <source>
        <dbReference type="ARBA" id="ARBA00010759"/>
    </source>
</evidence>
<comment type="cofactor">
    <cofactor evidence="5">
        <name>Fe(2+)</name>
        <dbReference type="ChEBI" id="CHEBI:29033"/>
    </cofactor>
    <text evidence="5">Binds 1 Fe(2+) ion.</text>
</comment>
<evidence type="ECO:0000256" key="5">
    <source>
        <dbReference type="HAMAP-Rule" id="MF_00163"/>
    </source>
</evidence>
<comment type="function">
    <text evidence="5">Removes the formyl group from the N-terminal Met of newly synthesized proteins. Requires at least a dipeptide for an efficient rate of reaction. N-terminal L-methionine is a prerequisite for activity but the enzyme has broad specificity at other positions.</text>
</comment>
<gene>
    <name evidence="5" type="primary">def</name>
    <name evidence="6" type="ORF">A2756_02155</name>
</gene>
<accession>A0A1G2G736</accession>
<dbReference type="HAMAP" id="MF_00163">
    <property type="entry name" value="Pep_deformylase"/>
    <property type="match status" value="1"/>
</dbReference>
<evidence type="ECO:0000313" key="6">
    <source>
        <dbReference type="EMBL" id="OGZ45688.1"/>
    </source>
</evidence>
<dbReference type="PANTHER" id="PTHR10458:SF22">
    <property type="entry name" value="PEPTIDE DEFORMYLASE"/>
    <property type="match status" value="1"/>
</dbReference>
<dbReference type="PRINTS" id="PR01576">
    <property type="entry name" value="PDEFORMYLASE"/>
</dbReference>
<evidence type="ECO:0000256" key="4">
    <source>
        <dbReference type="ARBA" id="ARBA00022917"/>
    </source>
</evidence>
<reference evidence="6 7" key="1">
    <citation type="journal article" date="2016" name="Nat. Commun.">
        <title>Thousands of microbial genomes shed light on interconnected biogeochemical processes in an aquifer system.</title>
        <authorList>
            <person name="Anantharaman K."/>
            <person name="Brown C.T."/>
            <person name="Hug L.A."/>
            <person name="Sharon I."/>
            <person name="Castelle C.J."/>
            <person name="Probst A.J."/>
            <person name="Thomas B.C."/>
            <person name="Singh A."/>
            <person name="Wilkins M.J."/>
            <person name="Karaoz U."/>
            <person name="Brodie E.L."/>
            <person name="Williams K.H."/>
            <person name="Hubbard S.S."/>
            <person name="Banfield J.F."/>
        </authorList>
    </citation>
    <scope>NUCLEOTIDE SEQUENCE [LARGE SCALE GENOMIC DNA]</scope>
</reference>
<dbReference type="GO" id="GO:0042586">
    <property type="term" value="F:peptide deformylase activity"/>
    <property type="evidence" value="ECO:0007669"/>
    <property type="project" value="UniProtKB-UniRule"/>
</dbReference>
<dbReference type="EC" id="3.5.1.88" evidence="5"/>
<keyword evidence="5" id="KW-0408">Iron</keyword>
<sequence length="189" mass="21215">MPKSSAKNLIVTNPAPVLTQKAHPVPLADITTPKIRQIIREMSEALAASPEGIGIAAPQIGYSLQIFLASEEALSIDESRKMTEKERKAKKWEHYVFINPIITNYSKKKHKDLEGCLSVPGKFGTVERSEKVTIEAYDAHGKKFRRGASKLYARLMQHEVDHLNGHLFIEKARGLVNIHDDPETKKRHG</sequence>
<evidence type="ECO:0000256" key="2">
    <source>
        <dbReference type="ARBA" id="ARBA00022723"/>
    </source>
</evidence>
<feature type="binding site" evidence="5">
    <location>
        <position position="116"/>
    </location>
    <ligand>
        <name>Fe cation</name>
        <dbReference type="ChEBI" id="CHEBI:24875"/>
    </ligand>
</feature>
<dbReference type="GO" id="GO:0006412">
    <property type="term" value="P:translation"/>
    <property type="evidence" value="ECO:0007669"/>
    <property type="project" value="UniProtKB-UniRule"/>
</dbReference>
<comment type="caution">
    <text evidence="6">The sequence shown here is derived from an EMBL/GenBank/DDBJ whole genome shotgun (WGS) entry which is preliminary data.</text>
</comment>
<dbReference type="FunFam" id="3.90.45.10:FF:000003">
    <property type="entry name" value="Peptide deformylase"/>
    <property type="match status" value="1"/>
</dbReference>
<feature type="binding site" evidence="5">
    <location>
        <position position="162"/>
    </location>
    <ligand>
        <name>Fe cation</name>
        <dbReference type="ChEBI" id="CHEBI:24875"/>
    </ligand>
</feature>
<dbReference type="NCBIfam" id="NF001159">
    <property type="entry name" value="PRK00150.1-3"/>
    <property type="match status" value="1"/>
</dbReference>
<dbReference type="AlphaFoldDB" id="A0A1G2G736"/>
<dbReference type="SUPFAM" id="SSF56420">
    <property type="entry name" value="Peptide deformylase"/>
    <property type="match status" value="1"/>
</dbReference>